<evidence type="ECO:0000313" key="3">
    <source>
        <dbReference type="Proteomes" id="UP000183815"/>
    </source>
</evidence>
<dbReference type="Pfam" id="PF05239">
    <property type="entry name" value="PRC"/>
    <property type="match status" value="1"/>
</dbReference>
<dbReference type="PANTHER" id="PTHR38137">
    <property type="entry name" value="PRC-BARREL DOMAIN PROTEIN"/>
    <property type="match status" value="1"/>
</dbReference>
<gene>
    <name evidence="2" type="ORF">BEU04_04250</name>
</gene>
<dbReference type="EMBL" id="MIYU01000005">
    <property type="protein sequence ID" value="OIR19086.1"/>
    <property type="molecule type" value="Genomic_DNA"/>
</dbReference>
<dbReference type="SUPFAM" id="SSF50346">
    <property type="entry name" value="PRC-barrel domain"/>
    <property type="match status" value="1"/>
</dbReference>
<feature type="domain" description="PRC-barrel" evidence="1">
    <location>
        <begin position="2"/>
        <end position="76"/>
    </location>
</feature>
<reference evidence="2 3" key="1">
    <citation type="submission" date="2016-08" db="EMBL/GenBank/DDBJ databases">
        <title>New Insights into Marine Group III Euryarchaeota, from dark to light.</title>
        <authorList>
            <person name="Haro-Moreno J.M."/>
            <person name="Rodriguez-Valera F."/>
            <person name="Lopez-Garcia P."/>
            <person name="Moreira D."/>
            <person name="Martin-Cuadrado A.B."/>
        </authorList>
    </citation>
    <scope>NUCLEOTIDE SEQUENCE [LARGE SCALE GENOMIC DNA]</scope>
    <source>
        <strain evidence="2">CG-Bathy1</strain>
    </source>
</reference>
<name>A0A1J5U460_9ARCH</name>
<dbReference type="InterPro" id="IPR011033">
    <property type="entry name" value="PRC_barrel-like_sf"/>
</dbReference>
<evidence type="ECO:0000313" key="2">
    <source>
        <dbReference type="EMBL" id="OIR19086.1"/>
    </source>
</evidence>
<organism evidence="2 3">
    <name type="scientific">Marine Group III euryarchaeote CG-Bathy1</name>
    <dbReference type="NCBI Taxonomy" id="1889001"/>
    <lineage>
        <taxon>Archaea</taxon>
        <taxon>Methanobacteriati</taxon>
        <taxon>Thermoplasmatota</taxon>
        <taxon>Thermoplasmata</taxon>
        <taxon>Candidatus Thermoprofundales</taxon>
    </lineage>
</organism>
<sequence>MQIRQSDIQGKEVATLDGERIGRLHNVVMESTTGELTSLIVEPSEFIPEGFDLDADGRLDIPFSSVLSIKDMIVVKHES</sequence>
<protein>
    <recommendedName>
        <fullName evidence="1">PRC-barrel domain-containing protein</fullName>
    </recommendedName>
</protein>
<dbReference type="Gene3D" id="2.30.30.240">
    <property type="entry name" value="PRC-barrel domain"/>
    <property type="match status" value="1"/>
</dbReference>
<dbReference type="Proteomes" id="UP000183815">
    <property type="component" value="Unassembled WGS sequence"/>
</dbReference>
<dbReference type="AlphaFoldDB" id="A0A1J5U460"/>
<dbReference type="InterPro" id="IPR027275">
    <property type="entry name" value="PRC-brl_dom"/>
</dbReference>
<proteinExistence type="predicted"/>
<accession>A0A1J5U460</accession>
<evidence type="ECO:0000259" key="1">
    <source>
        <dbReference type="Pfam" id="PF05239"/>
    </source>
</evidence>
<comment type="caution">
    <text evidence="2">The sequence shown here is derived from an EMBL/GenBank/DDBJ whole genome shotgun (WGS) entry which is preliminary data.</text>
</comment>
<dbReference type="PANTHER" id="PTHR38137:SF2">
    <property type="entry name" value="PRC-BARREL DOMAIN-CONTAINING PROTEIN"/>
    <property type="match status" value="1"/>
</dbReference>